<dbReference type="InterPro" id="IPR050905">
    <property type="entry name" value="Plant_NBS-LRR"/>
</dbReference>
<proteinExistence type="inferred from homology"/>
<dbReference type="FunFam" id="3.40.50.300:FF:001091">
    <property type="entry name" value="Probable disease resistance protein At1g61300"/>
    <property type="match status" value="1"/>
</dbReference>
<dbReference type="Gene3D" id="3.40.50.300">
    <property type="entry name" value="P-loop containing nucleotide triphosphate hydrolases"/>
    <property type="match status" value="1"/>
</dbReference>
<feature type="repeat" description="PPR" evidence="7">
    <location>
        <begin position="1"/>
        <end position="31"/>
    </location>
</feature>
<keyword evidence="6" id="KW-0067">ATP-binding</keyword>
<evidence type="ECO:0000259" key="8">
    <source>
        <dbReference type="Pfam" id="PF00931"/>
    </source>
</evidence>
<evidence type="ECO:0000256" key="5">
    <source>
        <dbReference type="ARBA" id="ARBA00022821"/>
    </source>
</evidence>
<accession>A0A8S9QK88</accession>
<dbReference type="Pfam" id="PF23598">
    <property type="entry name" value="LRR_14"/>
    <property type="match status" value="1"/>
</dbReference>
<dbReference type="Pfam" id="PF00931">
    <property type="entry name" value="NB-ARC"/>
    <property type="match status" value="1"/>
</dbReference>
<evidence type="ECO:0000256" key="6">
    <source>
        <dbReference type="ARBA" id="ARBA00022840"/>
    </source>
</evidence>
<dbReference type="Pfam" id="PF13041">
    <property type="entry name" value="PPR_2"/>
    <property type="match status" value="1"/>
</dbReference>
<evidence type="ECO:0000313" key="12">
    <source>
        <dbReference type="Proteomes" id="UP000712600"/>
    </source>
</evidence>
<dbReference type="InterPro" id="IPR032675">
    <property type="entry name" value="LRR_dom_sf"/>
</dbReference>
<evidence type="ECO:0000256" key="1">
    <source>
        <dbReference type="ARBA" id="ARBA00008894"/>
    </source>
</evidence>
<dbReference type="FunFam" id="1.10.8.430:FF:000003">
    <property type="entry name" value="Probable disease resistance protein At5g66910"/>
    <property type="match status" value="1"/>
</dbReference>
<evidence type="ECO:0000259" key="9">
    <source>
        <dbReference type="Pfam" id="PF23559"/>
    </source>
</evidence>
<dbReference type="GO" id="GO:0005524">
    <property type="term" value="F:ATP binding"/>
    <property type="evidence" value="ECO:0007669"/>
    <property type="project" value="UniProtKB-KW"/>
</dbReference>
<evidence type="ECO:0000256" key="7">
    <source>
        <dbReference type="PROSITE-ProRule" id="PRU00708"/>
    </source>
</evidence>
<dbReference type="AlphaFoldDB" id="A0A8S9QK88"/>
<dbReference type="PANTHER" id="PTHR33463:SF220">
    <property type="entry name" value="NB-ARC DOMAIN-CONTAINING PROTEIN"/>
    <property type="match status" value="1"/>
</dbReference>
<dbReference type="FunFam" id="1.10.10.10:FF:000322">
    <property type="entry name" value="Probable disease resistance protein At1g63360"/>
    <property type="match status" value="1"/>
</dbReference>
<feature type="domain" description="NB-ARC" evidence="8">
    <location>
        <begin position="191"/>
        <end position="359"/>
    </location>
</feature>
<dbReference type="Pfam" id="PF23559">
    <property type="entry name" value="WHD_DRP"/>
    <property type="match status" value="1"/>
</dbReference>
<dbReference type="Gene3D" id="3.80.10.10">
    <property type="entry name" value="Ribonuclease Inhibitor"/>
    <property type="match status" value="1"/>
</dbReference>
<dbReference type="InterPro" id="IPR058922">
    <property type="entry name" value="WHD_DRP"/>
</dbReference>
<keyword evidence="2" id="KW-0433">Leucine-rich repeat</keyword>
<evidence type="ECO:0000256" key="3">
    <source>
        <dbReference type="ARBA" id="ARBA00022737"/>
    </source>
</evidence>
<evidence type="ECO:0008006" key="13">
    <source>
        <dbReference type="Google" id="ProtNLM"/>
    </source>
</evidence>
<organism evidence="11 12">
    <name type="scientific">Brassica cretica</name>
    <name type="common">Mustard</name>
    <dbReference type="NCBI Taxonomy" id="69181"/>
    <lineage>
        <taxon>Eukaryota</taxon>
        <taxon>Viridiplantae</taxon>
        <taxon>Streptophyta</taxon>
        <taxon>Embryophyta</taxon>
        <taxon>Tracheophyta</taxon>
        <taxon>Spermatophyta</taxon>
        <taxon>Magnoliopsida</taxon>
        <taxon>eudicotyledons</taxon>
        <taxon>Gunneridae</taxon>
        <taxon>Pentapetalae</taxon>
        <taxon>rosids</taxon>
        <taxon>malvids</taxon>
        <taxon>Brassicales</taxon>
        <taxon>Brassicaceae</taxon>
        <taxon>Brassiceae</taxon>
        <taxon>Brassica</taxon>
    </lineage>
</organism>
<protein>
    <recommendedName>
        <fullName evidence="13">NB-ARC domain-containing protein</fullName>
    </recommendedName>
</protein>
<dbReference type="PRINTS" id="PR00364">
    <property type="entry name" value="DISEASERSIST"/>
</dbReference>
<gene>
    <name evidence="11" type="ORF">F2Q69_00011641</name>
</gene>
<dbReference type="NCBIfam" id="TIGR00756">
    <property type="entry name" value="PPR"/>
    <property type="match status" value="2"/>
</dbReference>
<dbReference type="SUPFAM" id="SSF52540">
    <property type="entry name" value="P-loop containing nucleoside triphosphate hydrolases"/>
    <property type="match status" value="1"/>
</dbReference>
<dbReference type="GO" id="GO:0006952">
    <property type="term" value="P:defense response"/>
    <property type="evidence" value="ECO:0007669"/>
    <property type="project" value="UniProtKB-KW"/>
</dbReference>
<reference evidence="11" key="1">
    <citation type="submission" date="2019-12" db="EMBL/GenBank/DDBJ databases">
        <title>Genome sequencing and annotation of Brassica cretica.</title>
        <authorList>
            <person name="Studholme D.J."/>
            <person name="Sarris P."/>
        </authorList>
    </citation>
    <scope>NUCLEOTIDE SEQUENCE</scope>
    <source>
        <strain evidence="11">PFS-109/04</strain>
        <tissue evidence="11">Leaf</tissue>
    </source>
</reference>
<keyword evidence="3" id="KW-0677">Repeat</keyword>
<dbReference type="InterPro" id="IPR002182">
    <property type="entry name" value="NB-ARC"/>
</dbReference>
<dbReference type="GO" id="GO:0043531">
    <property type="term" value="F:ADP binding"/>
    <property type="evidence" value="ECO:0007669"/>
    <property type="project" value="InterPro"/>
</dbReference>
<evidence type="ECO:0000256" key="4">
    <source>
        <dbReference type="ARBA" id="ARBA00022741"/>
    </source>
</evidence>
<feature type="domain" description="Disease resistance protein winged helix" evidence="9">
    <location>
        <begin position="418"/>
        <end position="480"/>
    </location>
</feature>
<dbReference type="PANTHER" id="PTHR33463">
    <property type="entry name" value="NB-ARC DOMAIN-CONTAINING PROTEIN-RELATED"/>
    <property type="match status" value="1"/>
</dbReference>
<dbReference type="PROSITE" id="PS51375">
    <property type="entry name" value="PPR"/>
    <property type="match status" value="1"/>
</dbReference>
<dbReference type="Proteomes" id="UP000712600">
    <property type="component" value="Unassembled WGS sequence"/>
</dbReference>
<feature type="domain" description="Disease resistance R13L4/SHOC-2-like LRR" evidence="10">
    <location>
        <begin position="546"/>
        <end position="794"/>
    </location>
</feature>
<name>A0A8S9QK88_BRACR</name>
<dbReference type="InterPro" id="IPR027417">
    <property type="entry name" value="P-loop_NTPase"/>
</dbReference>
<comment type="caution">
    <text evidence="11">The sequence shown here is derived from an EMBL/GenBank/DDBJ whole genome shotgun (WGS) entry which is preliminary data.</text>
</comment>
<keyword evidence="5" id="KW-0611">Plant defense</keyword>
<evidence type="ECO:0000256" key="2">
    <source>
        <dbReference type="ARBA" id="ARBA00022614"/>
    </source>
</evidence>
<comment type="similarity">
    <text evidence="1">Belongs to the disease resistance NB-LRR family.</text>
</comment>
<dbReference type="SUPFAM" id="SSF52058">
    <property type="entry name" value="L domain-like"/>
    <property type="match status" value="1"/>
</dbReference>
<dbReference type="InterPro" id="IPR042197">
    <property type="entry name" value="Apaf_helical"/>
</dbReference>
<dbReference type="InterPro" id="IPR011990">
    <property type="entry name" value="TPR-like_helical_dom_sf"/>
</dbReference>
<dbReference type="InterPro" id="IPR055414">
    <property type="entry name" value="LRR_R13L4/SHOC2-like"/>
</dbReference>
<dbReference type="Gene3D" id="1.25.40.10">
    <property type="entry name" value="Tetratricopeptide repeat domain"/>
    <property type="match status" value="1"/>
</dbReference>
<evidence type="ECO:0000259" key="10">
    <source>
        <dbReference type="Pfam" id="PF23598"/>
    </source>
</evidence>
<dbReference type="InterPro" id="IPR002885">
    <property type="entry name" value="PPR_rpt"/>
</dbReference>
<dbReference type="Gene3D" id="1.10.8.430">
    <property type="entry name" value="Helical domain of apoptotic protease-activating factors"/>
    <property type="match status" value="1"/>
</dbReference>
<keyword evidence="4" id="KW-0547">Nucleotide-binding</keyword>
<dbReference type="EMBL" id="QGKX02000996">
    <property type="protein sequence ID" value="KAF3553264.1"/>
    <property type="molecule type" value="Genomic_DNA"/>
</dbReference>
<sequence length="864" mass="98694">MGTVIDGFAKAGRFDEALSLFDEIRYLGIALDRVSYNTLLSIYTKAGRDEEALDVLRGGFHTIIKLRSFSVEFVSTKKASYIRKLQENVGTLQTATQELKDLRDDLLTRVSFEEEKGQRRLATVHRWLSNVETIESQVNELLLAFEYGKKVFKKIKEVRNLKSRADFKVMAERVPRSKVEERLIYPVVGMTAMTEKVFSSLMEDEVGTLGLYGMGGVGKTTLLSQINYSFFNTGNDFDVVIWVVVSKDQKIESVQETILRRLGLCSEEWKHIKEEEKASEIKKMLKGKRYMLLLDDIWSKVEIQRIGFPSPTRMNRCKVVFTTRSKEVCSEMRVDVEMEVKCLASDEAWELFRMRVGDLTLESHPYIPEAARIIAEKCYGLPLALNVIGETMSSRKTIQEWSHAQDVLTSFAADFSYYEIEKEELVEYWICEGIIDGNKDRDKAKNHGYEIIGTLVLSCLLMEYEHTEFLKMHDMVREMALWITADLGKKKESFIVKTGSGLSHVPVVQDWSVVQKMSLMGNEIEKINACPYGTKKLATLFLQNNKLVSISERFFQWMTELKVLDLSSNESLIQLPADISKLVTLQYLNLSSTGIAVLPFGIKSLTKLIHLNLEFTHKLKSVVGISNLLILQVLMLFESNIPLNNSLVEEELKSLENLELLTLTLKDAFVMERLLNIHSLVNFTRHLSLDKCIPNAVRISLVAGSSAPSGHEDRPLQHMKSPNPMYFRSLSRVDIVNCEGLRDLTWLMYAPSLTNLHVEMSFQTEEIISREKVMKIDGGKLTTPFLKLESLSLVFLYAVKSIYWGPLPFPALKYLKIHRCPDLRKLPQDSASAKGCGLVLDAYKKWLRDVEWEDEATKNRFCPT</sequence>
<evidence type="ECO:0000313" key="11">
    <source>
        <dbReference type="EMBL" id="KAF3553264.1"/>
    </source>
</evidence>